<dbReference type="NCBIfam" id="TIGR00229">
    <property type="entry name" value="sensory_box"/>
    <property type="match status" value="2"/>
</dbReference>
<dbReference type="SMART" id="SM00388">
    <property type="entry name" value="HisKA"/>
    <property type="match status" value="1"/>
</dbReference>
<dbReference type="InterPro" id="IPR005467">
    <property type="entry name" value="His_kinase_dom"/>
</dbReference>
<dbReference type="Pfam" id="PF00512">
    <property type="entry name" value="HisKA"/>
    <property type="match status" value="1"/>
</dbReference>
<dbReference type="SUPFAM" id="SSF52172">
    <property type="entry name" value="CheY-like"/>
    <property type="match status" value="2"/>
</dbReference>
<feature type="domain" description="Histidine kinase" evidence="10">
    <location>
        <begin position="276"/>
        <end position="495"/>
    </location>
</feature>
<evidence type="ECO:0000259" key="12">
    <source>
        <dbReference type="PROSITE" id="PS50112"/>
    </source>
</evidence>
<dbReference type="CDD" id="cd00082">
    <property type="entry name" value="HisKA"/>
    <property type="match status" value="1"/>
</dbReference>
<dbReference type="PANTHER" id="PTHR43047">
    <property type="entry name" value="TWO-COMPONENT HISTIDINE PROTEIN KINASE"/>
    <property type="match status" value="1"/>
</dbReference>
<evidence type="ECO:0000256" key="5">
    <source>
        <dbReference type="ARBA" id="ARBA00022679"/>
    </source>
</evidence>
<dbReference type="PROSITE" id="PS50109">
    <property type="entry name" value="HIS_KIN"/>
    <property type="match status" value="1"/>
</dbReference>
<keyword evidence="7" id="KW-0902">Two-component regulatory system</keyword>
<evidence type="ECO:0000256" key="4">
    <source>
        <dbReference type="ARBA" id="ARBA00022553"/>
    </source>
</evidence>
<gene>
    <name evidence="14" type="ORF">J2Z79_001694</name>
</gene>
<dbReference type="Proteomes" id="UP001519289">
    <property type="component" value="Unassembled WGS sequence"/>
</dbReference>
<dbReference type="CDD" id="cd16922">
    <property type="entry name" value="HATPase_EvgS-ArcB-TorS-like"/>
    <property type="match status" value="1"/>
</dbReference>
<dbReference type="InterPro" id="IPR036097">
    <property type="entry name" value="HisK_dim/P_sf"/>
</dbReference>
<feature type="modified residue" description="4-aspartylphosphate" evidence="9">
    <location>
        <position position="559"/>
    </location>
</feature>
<dbReference type="InterPro" id="IPR004358">
    <property type="entry name" value="Sig_transdc_His_kin-like_C"/>
</dbReference>
<dbReference type="SMART" id="SM00091">
    <property type="entry name" value="PAS"/>
    <property type="match status" value="2"/>
</dbReference>
<dbReference type="InterPro" id="IPR013656">
    <property type="entry name" value="PAS_4"/>
</dbReference>
<proteinExistence type="predicted"/>
<dbReference type="InterPro" id="IPR000700">
    <property type="entry name" value="PAS-assoc_C"/>
</dbReference>
<dbReference type="Gene3D" id="3.40.50.2300">
    <property type="match status" value="2"/>
</dbReference>
<name>A0ABS4JRX9_9FIRM</name>
<comment type="caution">
    <text evidence="14">The sequence shown here is derived from an EMBL/GenBank/DDBJ whole genome shotgun (WGS) entry which is preliminary data.</text>
</comment>
<dbReference type="SUPFAM" id="SSF55785">
    <property type="entry name" value="PYP-like sensor domain (PAS domain)"/>
    <property type="match status" value="2"/>
</dbReference>
<evidence type="ECO:0000313" key="14">
    <source>
        <dbReference type="EMBL" id="MBP2018293.1"/>
    </source>
</evidence>
<dbReference type="RefSeq" id="WP_209466422.1">
    <property type="nucleotide sequence ID" value="NZ_JAGGLG010000011.1"/>
</dbReference>
<dbReference type="PROSITE" id="PS50110">
    <property type="entry name" value="RESPONSE_REGULATORY"/>
    <property type="match status" value="2"/>
</dbReference>
<dbReference type="Pfam" id="PF08448">
    <property type="entry name" value="PAS_4"/>
    <property type="match status" value="1"/>
</dbReference>
<dbReference type="SMART" id="SM00387">
    <property type="entry name" value="HATPase_c"/>
    <property type="match status" value="1"/>
</dbReference>
<dbReference type="InterPro" id="IPR003594">
    <property type="entry name" value="HATPase_dom"/>
</dbReference>
<dbReference type="InterPro" id="IPR003661">
    <property type="entry name" value="HisK_dim/P_dom"/>
</dbReference>
<dbReference type="Gene3D" id="1.10.287.130">
    <property type="match status" value="1"/>
</dbReference>
<dbReference type="Gene3D" id="3.30.450.20">
    <property type="entry name" value="PAS domain"/>
    <property type="match status" value="2"/>
</dbReference>
<keyword evidence="6" id="KW-0418">Kinase</keyword>
<dbReference type="Pfam" id="PF13426">
    <property type="entry name" value="PAS_9"/>
    <property type="match status" value="1"/>
</dbReference>
<evidence type="ECO:0000313" key="15">
    <source>
        <dbReference type="Proteomes" id="UP001519289"/>
    </source>
</evidence>
<keyword evidence="5" id="KW-0808">Transferase</keyword>
<feature type="domain" description="PAS" evidence="12">
    <location>
        <begin position="143"/>
        <end position="193"/>
    </location>
</feature>
<dbReference type="SMART" id="SM00086">
    <property type="entry name" value="PAC"/>
    <property type="match status" value="1"/>
</dbReference>
<feature type="domain" description="PAC" evidence="13">
    <location>
        <begin position="76"/>
        <end position="128"/>
    </location>
</feature>
<keyword evidence="15" id="KW-1185">Reference proteome</keyword>
<evidence type="ECO:0000259" key="13">
    <source>
        <dbReference type="PROSITE" id="PS50113"/>
    </source>
</evidence>
<dbReference type="Pfam" id="PF02518">
    <property type="entry name" value="HATPase_c"/>
    <property type="match status" value="1"/>
</dbReference>
<dbReference type="CDD" id="cd00130">
    <property type="entry name" value="PAS"/>
    <property type="match status" value="2"/>
</dbReference>
<feature type="domain" description="PAS" evidence="12">
    <location>
        <begin position="1"/>
        <end position="48"/>
    </location>
</feature>
<organism evidence="14 15">
    <name type="scientific">Symbiobacterium terraclitae</name>
    <dbReference type="NCBI Taxonomy" id="557451"/>
    <lineage>
        <taxon>Bacteria</taxon>
        <taxon>Bacillati</taxon>
        <taxon>Bacillota</taxon>
        <taxon>Clostridia</taxon>
        <taxon>Eubacteriales</taxon>
        <taxon>Symbiobacteriaceae</taxon>
        <taxon>Symbiobacterium</taxon>
    </lineage>
</organism>
<evidence type="ECO:0000259" key="11">
    <source>
        <dbReference type="PROSITE" id="PS50110"/>
    </source>
</evidence>
<dbReference type="Pfam" id="PF00072">
    <property type="entry name" value="Response_reg"/>
    <property type="match status" value="2"/>
</dbReference>
<evidence type="ECO:0000256" key="2">
    <source>
        <dbReference type="ARBA" id="ARBA00012438"/>
    </source>
</evidence>
<dbReference type="PROSITE" id="PS50113">
    <property type="entry name" value="PAC"/>
    <property type="match status" value="2"/>
</dbReference>
<evidence type="ECO:0000259" key="10">
    <source>
        <dbReference type="PROSITE" id="PS50109"/>
    </source>
</evidence>
<dbReference type="InterPro" id="IPR036890">
    <property type="entry name" value="HATPase_C_sf"/>
</dbReference>
<comment type="function">
    <text evidence="8">May play the central regulatory role in sporulation. It may be an element of the effector pathway responsible for the activation of sporulation genes in response to nutritional stress. Spo0A may act in concert with spo0H (a sigma factor) to control the expression of some genes that are critical to the sporulation process.</text>
</comment>
<dbReference type="EC" id="2.7.13.3" evidence="2"/>
<feature type="domain" description="PAC" evidence="13">
    <location>
        <begin position="219"/>
        <end position="272"/>
    </location>
</feature>
<dbReference type="InterPro" id="IPR001789">
    <property type="entry name" value="Sig_transdc_resp-reg_receiver"/>
</dbReference>
<keyword evidence="4 9" id="KW-0597">Phosphoprotein</keyword>
<feature type="modified residue" description="4-aspartylphosphate" evidence="9">
    <location>
        <position position="685"/>
    </location>
</feature>
<feature type="domain" description="Response regulatory" evidence="11">
    <location>
        <begin position="510"/>
        <end position="625"/>
    </location>
</feature>
<evidence type="ECO:0000256" key="1">
    <source>
        <dbReference type="ARBA" id="ARBA00000085"/>
    </source>
</evidence>
<dbReference type="PANTHER" id="PTHR43047:SF72">
    <property type="entry name" value="OSMOSENSING HISTIDINE PROTEIN KINASE SLN1"/>
    <property type="match status" value="1"/>
</dbReference>
<comment type="catalytic activity">
    <reaction evidence="1">
        <text>ATP + protein L-histidine = ADP + protein N-phospho-L-histidine.</text>
        <dbReference type="EC" id="2.7.13.3"/>
    </reaction>
</comment>
<dbReference type="InterPro" id="IPR001610">
    <property type="entry name" value="PAC"/>
</dbReference>
<protein>
    <recommendedName>
        <fullName evidence="3">Stage 0 sporulation protein A homolog</fullName>
        <ecNumber evidence="2">2.7.13.3</ecNumber>
    </recommendedName>
</protein>
<accession>A0ABS4JRX9</accession>
<evidence type="ECO:0000256" key="6">
    <source>
        <dbReference type="ARBA" id="ARBA00022777"/>
    </source>
</evidence>
<dbReference type="PRINTS" id="PR00344">
    <property type="entry name" value="BCTRLSENSOR"/>
</dbReference>
<dbReference type="InterPro" id="IPR000014">
    <property type="entry name" value="PAS"/>
</dbReference>
<reference evidence="14 15" key="1">
    <citation type="submission" date="2021-03" db="EMBL/GenBank/DDBJ databases">
        <title>Genomic Encyclopedia of Type Strains, Phase IV (KMG-IV): sequencing the most valuable type-strain genomes for metagenomic binning, comparative biology and taxonomic classification.</title>
        <authorList>
            <person name="Goeker M."/>
        </authorList>
    </citation>
    <scope>NUCLEOTIDE SEQUENCE [LARGE SCALE GENOMIC DNA]</scope>
    <source>
        <strain evidence="14 15">DSM 27138</strain>
    </source>
</reference>
<dbReference type="SUPFAM" id="SSF47384">
    <property type="entry name" value="Homodimeric domain of signal transducing histidine kinase"/>
    <property type="match status" value="1"/>
</dbReference>
<dbReference type="SUPFAM" id="SSF55874">
    <property type="entry name" value="ATPase domain of HSP90 chaperone/DNA topoisomerase II/histidine kinase"/>
    <property type="match status" value="1"/>
</dbReference>
<evidence type="ECO:0000256" key="7">
    <source>
        <dbReference type="ARBA" id="ARBA00023012"/>
    </source>
</evidence>
<dbReference type="SMART" id="SM00448">
    <property type="entry name" value="REC"/>
    <property type="match status" value="2"/>
</dbReference>
<evidence type="ECO:0000256" key="3">
    <source>
        <dbReference type="ARBA" id="ARBA00018672"/>
    </source>
</evidence>
<dbReference type="Gene3D" id="3.30.565.10">
    <property type="entry name" value="Histidine kinase-like ATPase, C-terminal domain"/>
    <property type="match status" value="1"/>
</dbReference>
<evidence type="ECO:0000256" key="9">
    <source>
        <dbReference type="PROSITE-ProRule" id="PRU00169"/>
    </source>
</evidence>
<sequence>MDVTKILQEVYWHSLDGIVIADKDTYIIDVNPAYELITGYSRSELIGRKTNIVRSGLTPPEVYREMWSQLRTRGRWVGEFINRHKNGNLWYSFVSITRIVDEGGSVVAYVGIARDISARKQMEQQLRQNLKEIQSARELADAQATRLRALLDSVGEAIIMFDTQGICVVANHQAGDMLGLAAEEIVGRSVHELHSLTLRSLGASGAFLWNPGPDGGPPIELETTVIETREERPRVFHEFAAPVQDDAGRVIGRIYVYRDITKETELDRMKTEFIATVSHELRTPMTSIKGSLGLVLGGAAGDIPAEARDLLTIARNNTDRLIRLINDILDISRLEAGKMEIRPAPVRVDEAVRRAVQEMAGFARQRAIELKTDVPEGLPRVMADSDRLQQVLDNLLSNAVKFSPKGSEVLVRARAEEGVVRFDVIDHGPGIPPEQTTAIFDRFYQVDNAASRKTGGTGLGLAICRGIVEEHGGRIWVESTVGKGSTFSFTLPVEPPEPEIPLPLNVNARTVLVVDDDPDIVRLIMLSLEQEGIQAVGATSGAQALEIARSRHIDAITLDLMMPGEDGVSVIHRLKEDPATRDIPVVVVSAYTGGKERELKATGVADVVAKPIDEARLLSSIRGVLGDRRDGSPQPSILVVDDDPDVRRIVSVILERSGYSVRTAHDGQEAFRMIMAERPDLLILDLMMPNLDGFQLVRLLRQRRWTQQIPLLVLTALDLTEGEKTLLQLGPTSHLTKGPQIQEEVVARVRALLAKR</sequence>
<dbReference type="InterPro" id="IPR011006">
    <property type="entry name" value="CheY-like_superfamily"/>
</dbReference>
<dbReference type="PROSITE" id="PS50112">
    <property type="entry name" value="PAS"/>
    <property type="match status" value="2"/>
</dbReference>
<dbReference type="EMBL" id="JAGGLG010000011">
    <property type="protein sequence ID" value="MBP2018293.1"/>
    <property type="molecule type" value="Genomic_DNA"/>
</dbReference>
<dbReference type="InterPro" id="IPR035965">
    <property type="entry name" value="PAS-like_dom_sf"/>
</dbReference>
<evidence type="ECO:0000256" key="8">
    <source>
        <dbReference type="ARBA" id="ARBA00024867"/>
    </source>
</evidence>
<feature type="domain" description="Response regulatory" evidence="11">
    <location>
        <begin position="636"/>
        <end position="752"/>
    </location>
</feature>